<dbReference type="Proteomes" id="UP001165060">
    <property type="component" value="Unassembled WGS sequence"/>
</dbReference>
<evidence type="ECO:0000313" key="1">
    <source>
        <dbReference type="EMBL" id="GMI40811.1"/>
    </source>
</evidence>
<organism evidence="1 2">
    <name type="scientific">Tetraparma gracilis</name>
    <dbReference type="NCBI Taxonomy" id="2962635"/>
    <lineage>
        <taxon>Eukaryota</taxon>
        <taxon>Sar</taxon>
        <taxon>Stramenopiles</taxon>
        <taxon>Ochrophyta</taxon>
        <taxon>Bolidophyceae</taxon>
        <taxon>Parmales</taxon>
        <taxon>Triparmaceae</taxon>
        <taxon>Tetraparma</taxon>
    </lineage>
</organism>
<gene>
    <name evidence="1" type="ORF">TeGR_g7716</name>
</gene>
<keyword evidence="2" id="KW-1185">Reference proteome</keyword>
<evidence type="ECO:0000313" key="2">
    <source>
        <dbReference type="Proteomes" id="UP001165060"/>
    </source>
</evidence>
<feature type="non-terminal residue" evidence="1">
    <location>
        <position position="1"/>
    </location>
</feature>
<comment type="caution">
    <text evidence="1">The sequence shown here is derived from an EMBL/GenBank/DDBJ whole genome shotgun (WGS) entry which is preliminary data.</text>
</comment>
<name>A0ABQ6N4R8_9STRA</name>
<reference evidence="1 2" key="1">
    <citation type="journal article" date="2023" name="Commun. Biol.">
        <title>Genome analysis of Parmales, the sister group of diatoms, reveals the evolutionary specialization of diatoms from phago-mixotrophs to photoautotrophs.</title>
        <authorList>
            <person name="Ban H."/>
            <person name="Sato S."/>
            <person name="Yoshikawa S."/>
            <person name="Yamada K."/>
            <person name="Nakamura Y."/>
            <person name="Ichinomiya M."/>
            <person name="Sato N."/>
            <person name="Blanc-Mathieu R."/>
            <person name="Endo H."/>
            <person name="Kuwata A."/>
            <person name="Ogata H."/>
        </authorList>
    </citation>
    <scope>NUCLEOTIDE SEQUENCE [LARGE SCALE GENOMIC DNA]</scope>
</reference>
<accession>A0ABQ6N4R8</accession>
<dbReference type="EMBL" id="BRYB01002181">
    <property type="protein sequence ID" value="GMI40811.1"/>
    <property type="molecule type" value="Genomic_DNA"/>
</dbReference>
<sequence>YASEQLFGLNKTVLKCMTSADDGSECPGGFDRSMLERALPKKMLAKMDEAIFNSAVRRKRGGTSDFQHELVAHYLNLAPTADAGGLQGLEIVAVTEADVENRQSWDHWNPKPEPDVDATYRFAVAAKVGPPIASEHIRGVGWVGTSMAAAWALDKRNGWCTHCKKRVRVCV</sequence>
<protein>
    <submittedName>
        <fullName evidence="1">Uncharacterized protein</fullName>
    </submittedName>
</protein>
<proteinExistence type="predicted"/>